<proteinExistence type="inferred from homology"/>
<evidence type="ECO:0000256" key="10">
    <source>
        <dbReference type="ARBA" id="ARBA00022697"/>
    </source>
</evidence>
<comment type="function">
    <text evidence="21">Bifunctional aspartate kinase and homoserine dehydrogenase that catalyzes the first and the third steps toward the synthesis of lysine, methionine and threonine from aspartate.</text>
</comment>
<evidence type="ECO:0000313" key="26">
    <source>
        <dbReference type="Proteomes" id="UP000751190"/>
    </source>
</evidence>
<evidence type="ECO:0000256" key="15">
    <source>
        <dbReference type="ARBA" id="ARBA00022857"/>
    </source>
</evidence>
<keyword evidence="14" id="KW-0067">ATP-binding</keyword>
<comment type="catalytic activity">
    <reaction evidence="22">
        <text>L-aspartate + ATP = 4-phospho-L-aspartate + ADP</text>
        <dbReference type="Rhea" id="RHEA:23776"/>
        <dbReference type="ChEBI" id="CHEBI:29991"/>
        <dbReference type="ChEBI" id="CHEBI:30616"/>
        <dbReference type="ChEBI" id="CHEBI:57535"/>
        <dbReference type="ChEBI" id="CHEBI:456216"/>
        <dbReference type="EC" id="2.7.2.4"/>
    </reaction>
    <physiologicalReaction direction="left-to-right" evidence="22">
        <dbReference type="Rhea" id="RHEA:23777"/>
    </physiologicalReaction>
</comment>
<dbReference type="InterPro" id="IPR001341">
    <property type="entry name" value="Asp_kinase"/>
</dbReference>
<keyword evidence="12" id="KW-0547">Nucleotide-binding</keyword>
<comment type="pathway">
    <text evidence="4">Amino-acid biosynthesis; L-methionine biosynthesis via de novo pathway; L-homoserine from L-aspartate: step 3/3.</text>
</comment>
<dbReference type="GO" id="GO:0050661">
    <property type="term" value="F:NADP binding"/>
    <property type="evidence" value="ECO:0007669"/>
    <property type="project" value="InterPro"/>
</dbReference>
<dbReference type="PROSITE" id="PS00324">
    <property type="entry name" value="ASPARTOKINASE"/>
    <property type="match status" value="1"/>
</dbReference>
<dbReference type="Gene3D" id="3.40.50.720">
    <property type="entry name" value="NAD(P)-binding Rossmann-like Domain"/>
    <property type="match status" value="1"/>
</dbReference>
<evidence type="ECO:0000256" key="14">
    <source>
        <dbReference type="ARBA" id="ARBA00022840"/>
    </source>
</evidence>
<evidence type="ECO:0000256" key="2">
    <source>
        <dbReference type="ARBA" id="ARBA00004986"/>
    </source>
</evidence>
<comment type="cofactor">
    <cofactor evidence="1">
        <name>a metal cation</name>
        <dbReference type="ChEBI" id="CHEBI:25213"/>
    </cofactor>
</comment>
<protein>
    <recommendedName>
        <fullName evidence="24">ACT domain-containing protein</fullName>
    </recommendedName>
</protein>
<evidence type="ECO:0000256" key="6">
    <source>
        <dbReference type="ARBA" id="ARBA00007952"/>
    </source>
</evidence>
<dbReference type="GO" id="GO:0005524">
    <property type="term" value="F:ATP binding"/>
    <property type="evidence" value="ECO:0007669"/>
    <property type="project" value="UniProtKB-KW"/>
</dbReference>
<keyword evidence="10" id="KW-0791">Threonine biosynthesis</keyword>
<evidence type="ECO:0000256" key="21">
    <source>
        <dbReference type="ARBA" id="ARBA00044938"/>
    </source>
</evidence>
<dbReference type="SUPFAM" id="SSF55021">
    <property type="entry name" value="ACT-like"/>
    <property type="match status" value="2"/>
</dbReference>
<keyword evidence="8" id="KW-0028">Amino-acid biosynthesis</keyword>
<comment type="pathway">
    <text evidence="2">Amino-acid biosynthesis; L-methionine biosynthesis via de novo pathway; L-homoserine from L-aspartate: step 1/3.</text>
</comment>
<dbReference type="GO" id="GO:0009086">
    <property type="term" value="P:methionine biosynthetic process"/>
    <property type="evidence" value="ECO:0007669"/>
    <property type="project" value="UniProtKB-KW"/>
</dbReference>
<keyword evidence="26" id="KW-1185">Reference proteome</keyword>
<keyword evidence="11" id="KW-0479">Metal-binding</keyword>
<dbReference type="NCBIfam" id="TIGR00657">
    <property type="entry name" value="asp_kinases"/>
    <property type="match status" value="1"/>
</dbReference>
<evidence type="ECO:0000256" key="1">
    <source>
        <dbReference type="ARBA" id="ARBA00001920"/>
    </source>
</evidence>
<comment type="pathway">
    <text evidence="5">Amino-acid biosynthesis; L-threonine biosynthesis; L-threonine from L-aspartate: step 1/5.</text>
</comment>
<dbReference type="GO" id="GO:0009088">
    <property type="term" value="P:threonine biosynthetic process"/>
    <property type="evidence" value="ECO:0007669"/>
    <property type="project" value="UniProtKB-UniPathway"/>
</dbReference>
<accession>A0A8J5XJK8</accession>
<dbReference type="OrthoDB" id="67851at2759"/>
<dbReference type="PANTHER" id="PTHR43070">
    <property type="match status" value="1"/>
</dbReference>
<dbReference type="SUPFAM" id="SSF51735">
    <property type="entry name" value="NAD(P)-binding Rossmann-fold domains"/>
    <property type="match status" value="1"/>
</dbReference>
<dbReference type="UniPathway" id="UPA00050">
    <property type="reaction ID" value="UER00063"/>
</dbReference>
<dbReference type="Gene3D" id="3.30.360.10">
    <property type="entry name" value="Dihydrodipicolinate Reductase, domain 2"/>
    <property type="match status" value="1"/>
</dbReference>
<dbReference type="CDD" id="cd04921">
    <property type="entry name" value="ACT_AKi-HSDH-ThrA-like_1"/>
    <property type="match status" value="1"/>
</dbReference>
<comment type="caution">
    <text evidence="25">The sequence shown here is derived from an EMBL/GenBank/DDBJ whole genome shotgun (WGS) entry which is preliminary data.</text>
</comment>
<dbReference type="PANTHER" id="PTHR43070:SF5">
    <property type="entry name" value="HOMOSERINE DEHYDROGENASE"/>
    <property type="match status" value="1"/>
</dbReference>
<dbReference type="GO" id="GO:0004412">
    <property type="term" value="F:homoserine dehydrogenase activity"/>
    <property type="evidence" value="ECO:0007669"/>
    <property type="project" value="UniProtKB-EC"/>
</dbReference>
<dbReference type="Gene3D" id="3.40.1160.10">
    <property type="entry name" value="Acetylglutamate kinase-like"/>
    <property type="match status" value="1"/>
</dbReference>
<sequence>MATTVGRVPRAVHKFGGTSVQSADAMRQVREIIAGIAAEQADDSPLAIVVSAMGGKPKVTDLLIDTVGLAAAGQHDDAHAVLAQVRAKHEAAMAELFAEPAHAAERAALGADLAHDLDDVAHLLRAVSLLRAADQRLVGVIAGYGEQWSARMMAALLRVSRTPPGGSGWVYLDARSVLVVDDEISTGVSILWDESAARLREFARAHEGASVVITGFIASTRDGGITTLGRDGSDYSASVFGRLLEAESITIWTDVSGVLSADPRVVADAYVLPEVSYNEAAELAHFGAKVVHPKTMQPALARLDWRPDARSIPIFIRNTFSPTDRGTRIFETSELTTSREVCGVSAMRGMCLVNVMGRGMVGIPGVASRLFSALHALGVNVSAIAQASSEQSISLALLEADGRKAQAAVRDAFRHELGAGHIEDVQLVPDVAIIAVVGDGMSHRPGIAGKVMGALGMAGVNVRAIAQGCNETNITTIVDGNQALRALRAVHAAFLASLTVAVGVVARSAPVAAELLASFGRHAPTSQERFGVNPKVAAFLKLDEHRADGGPDGACGIERVRRGLRLARERASLDGGAWFAEPNAGGDGADEDLAAFTKAMLAADVPMRVIVDASDSAEAAARHCVWLRSGIHVVTNNSAALTTGLAQYAQLCTARRESTARYIYGTAYGDWLPVASTVTTLLASGDVVRCVEGVLSASVSHVLNALAPAAESARAPRDAPLARFSTAVRAAYELGLFEQDLLDDLSGAHSARQLLCLARDLGYELELADIDVQPLVPRARPGGAAAPAGGDAVEAAMAEHDEQVGARVAAAAARGCVLRLVGRLEYVGGAARPRAHVRAEEVPPSHPFSALSGSAISVVFHSSEAEQPLVISGAISQRSCVNALYSDLIRLARSLDARARDRGPTAAPAHVSAAHPPLR</sequence>
<keyword evidence="19" id="KW-0486">Methionine biosynthesis</keyword>
<keyword evidence="18" id="KW-0915">Sodium</keyword>
<dbReference type="InterPro" id="IPR045865">
    <property type="entry name" value="ACT-like_dom_sf"/>
</dbReference>
<evidence type="ECO:0000256" key="8">
    <source>
        <dbReference type="ARBA" id="ARBA00022605"/>
    </source>
</evidence>
<evidence type="ECO:0000256" key="20">
    <source>
        <dbReference type="ARBA" id="ARBA00023268"/>
    </source>
</evidence>
<dbReference type="InterPro" id="IPR002912">
    <property type="entry name" value="ACT_dom"/>
</dbReference>
<evidence type="ECO:0000256" key="12">
    <source>
        <dbReference type="ARBA" id="ARBA00022741"/>
    </source>
</evidence>
<feature type="domain" description="ACT" evidence="24">
    <location>
        <begin position="436"/>
        <end position="510"/>
    </location>
</feature>
<evidence type="ECO:0000256" key="17">
    <source>
        <dbReference type="ARBA" id="ARBA00023027"/>
    </source>
</evidence>
<evidence type="ECO:0000256" key="5">
    <source>
        <dbReference type="ARBA" id="ARBA00005139"/>
    </source>
</evidence>
<evidence type="ECO:0000256" key="16">
    <source>
        <dbReference type="ARBA" id="ARBA00023002"/>
    </source>
</evidence>
<evidence type="ECO:0000256" key="4">
    <source>
        <dbReference type="ARBA" id="ARBA00005062"/>
    </source>
</evidence>
<keyword evidence="20" id="KW-0511">Multifunctional enzyme</keyword>
<dbReference type="EMBL" id="JAGTXO010000024">
    <property type="protein sequence ID" value="KAG8461629.1"/>
    <property type="molecule type" value="Genomic_DNA"/>
</dbReference>
<comment type="similarity">
    <text evidence="6">In the C-terminal section; belongs to the homoserine dehydrogenase family.</text>
</comment>
<dbReference type="OMA" id="VTCNKIA"/>
<comment type="similarity">
    <text evidence="7">In the N-terminal section; belongs to the aspartokinase family.</text>
</comment>
<evidence type="ECO:0000256" key="22">
    <source>
        <dbReference type="ARBA" id="ARBA00048561"/>
    </source>
</evidence>
<dbReference type="FunFam" id="3.30.2130.10:FF:000001">
    <property type="entry name" value="Bifunctional aspartokinase/homoserine dehydrogenase"/>
    <property type="match status" value="1"/>
</dbReference>
<evidence type="ECO:0000256" key="3">
    <source>
        <dbReference type="ARBA" id="ARBA00005056"/>
    </source>
</evidence>
<dbReference type="AlphaFoldDB" id="A0A8J5XJK8"/>
<keyword evidence="17" id="KW-0520">NAD</keyword>
<dbReference type="GO" id="GO:0004072">
    <property type="term" value="F:aspartate kinase activity"/>
    <property type="evidence" value="ECO:0007669"/>
    <property type="project" value="UniProtKB-EC"/>
</dbReference>
<feature type="domain" description="ACT" evidence="24">
    <location>
        <begin position="355"/>
        <end position="430"/>
    </location>
</feature>
<evidence type="ECO:0000256" key="18">
    <source>
        <dbReference type="ARBA" id="ARBA00023053"/>
    </source>
</evidence>
<dbReference type="InterPro" id="IPR036291">
    <property type="entry name" value="NAD(P)-bd_dom_sf"/>
</dbReference>
<comment type="pathway">
    <text evidence="3">Amino-acid biosynthesis; L-threonine biosynthesis; L-threonine from L-aspartate: step 3/5.</text>
</comment>
<dbReference type="InterPro" id="IPR001048">
    <property type="entry name" value="Asp/Glu/Uridylate_kinase"/>
</dbReference>
<keyword evidence="9" id="KW-0808">Transferase</keyword>
<keyword evidence="16" id="KW-0560">Oxidoreductase</keyword>
<dbReference type="GO" id="GO:0046872">
    <property type="term" value="F:metal ion binding"/>
    <property type="evidence" value="ECO:0007669"/>
    <property type="project" value="UniProtKB-KW"/>
</dbReference>
<comment type="catalytic activity">
    <reaction evidence="23">
        <text>L-homoserine + NADP(+) = L-aspartate 4-semialdehyde + NADPH + H(+)</text>
        <dbReference type="Rhea" id="RHEA:15761"/>
        <dbReference type="ChEBI" id="CHEBI:15378"/>
        <dbReference type="ChEBI" id="CHEBI:57476"/>
        <dbReference type="ChEBI" id="CHEBI:57783"/>
        <dbReference type="ChEBI" id="CHEBI:58349"/>
        <dbReference type="ChEBI" id="CHEBI:537519"/>
        <dbReference type="EC" id="1.1.1.3"/>
    </reaction>
    <physiologicalReaction direction="right-to-left" evidence="23">
        <dbReference type="Rhea" id="RHEA:15763"/>
    </physiologicalReaction>
</comment>
<dbReference type="InterPro" id="IPR001342">
    <property type="entry name" value="HDH_cat"/>
</dbReference>
<dbReference type="InterPro" id="IPR054352">
    <property type="entry name" value="ACT_Aspartokinase"/>
</dbReference>
<name>A0A8J5XJK8_DIALT</name>
<dbReference type="Pfam" id="PF00696">
    <property type="entry name" value="AA_kinase"/>
    <property type="match status" value="1"/>
</dbReference>
<organism evidence="25 26">
    <name type="scientific">Diacronema lutheri</name>
    <name type="common">Unicellular marine alga</name>
    <name type="synonym">Monochrysis lutheri</name>
    <dbReference type="NCBI Taxonomy" id="2081491"/>
    <lineage>
        <taxon>Eukaryota</taxon>
        <taxon>Haptista</taxon>
        <taxon>Haptophyta</taxon>
        <taxon>Pavlovophyceae</taxon>
        <taxon>Pavlovales</taxon>
        <taxon>Pavlovaceae</taxon>
        <taxon>Diacronema</taxon>
    </lineage>
</organism>
<keyword evidence="13" id="KW-0418">Kinase</keyword>
<evidence type="ECO:0000256" key="7">
    <source>
        <dbReference type="ARBA" id="ARBA00010046"/>
    </source>
</evidence>
<dbReference type="InterPro" id="IPR036393">
    <property type="entry name" value="AceGlu_kinase-like_sf"/>
</dbReference>
<dbReference type="Gene3D" id="3.30.2130.10">
    <property type="entry name" value="VC0802-like"/>
    <property type="match status" value="1"/>
</dbReference>
<evidence type="ECO:0000256" key="13">
    <source>
        <dbReference type="ARBA" id="ARBA00022777"/>
    </source>
</evidence>
<dbReference type="UniPathway" id="UPA00051">
    <property type="reaction ID" value="UER00462"/>
</dbReference>
<dbReference type="Proteomes" id="UP000751190">
    <property type="component" value="Unassembled WGS sequence"/>
</dbReference>
<dbReference type="Pfam" id="PF03447">
    <property type="entry name" value="NAD_binding_3"/>
    <property type="match status" value="1"/>
</dbReference>
<dbReference type="GO" id="GO:0009090">
    <property type="term" value="P:homoserine biosynthetic process"/>
    <property type="evidence" value="ECO:0007669"/>
    <property type="project" value="TreeGrafter"/>
</dbReference>
<reference evidence="25" key="1">
    <citation type="submission" date="2021-05" db="EMBL/GenBank/DDBJ databases">
        <title>The genome of the haptophyte Pavlova lutheri (Diacronema luteri, Pavlovales) - a model for lipid biosynthesis in eukaryotic algae.</title>
        <authorList>
            <person name="Hulatt C.J."/>
            <person name="Posewitz M.C."/>
        </authorList>
    </citation>
    <scope>NUCLEOTIDE SEQUENCE</scope>
    <source>
        <strain evidence="25">NIVA-4/92</strain>
    </source>
</reference>
<dbReference type="InterPro" id="IPR011147">
    <property type="entry name" value="Bifunc_Aspkin/hSer_DH"/>
</dbReference>
<evidence type="ECO:0000313" key="25">
    <source>
        <dbReference type="EMBL" id="KAG8461629.1"/>
    </source>
</evidence>
<gene>
    <name evidence="25" type="ORF">KFE25_001247</name>
</gene>
<evidence type="ECO:0000256" key="9">
    <source>
        <dbReference type="ARBA" id="ARBA00022679"/>
    </source>
</evidence>
<dbReference type="PROSITE" id="PS51671">
    <property type="entry name" value="ACT"/>
    <property type="match status" value="2"/>
</dbReference>
<evidence type="ECO:0000256" key="23">
    <source>
        <dbReference type="ARBA" id="ARBA00048841"/>
    </source>
</evidence>
<keyword evidence="15" id="KW-0521">NADP</keyword>
<dbReference type="SUPFAM" id="SSF55347">
    <property type="entry name" value="Glyceraldehyde-3-phosphate dehydrogenase-like, C-terminal domain"/>
    <property type="match status" value="1"/>
</dbReference>
<dbReference type="Pfam" id="PF00742">
    <property type="entry name" value="Homoserine_dh"/>
    <property type="match status" value="1"/>
</dbReference>
<dbReference type="SUPFAM" id="SSF53633">
    <property type="entry name" value="Carbamate kinase-like"/>
    <property type="match status" value="1"/>
</dbReference>
<evidence type="ECO:0000256" key="11">
    <source>
        <dbReference type="ARBA" id="ARBA00022723"/>
    </source>
</evidence>
<dbReference type="InterPro" id="IPR005106">
    <property type="entry name" value="Asp/hSer_DH_NAD-bd"/>
</dbReference>
<evidence type="ECO:0000259" key="24">
    <source>
        <dbReference type="PROSITE" id="PS51671"/>
    </source>
</evidence>
<dbReference type="InterPro" id="IPR018042">
    <property type="entry name" value="Aspartate_kinase_CS"/>
</dbReference>
<dbReference type="Pfam" id="PF22468">
    <property type="entry name" value="ACT_9"/>
    <property type="match status" value="2"/>
</dbReference>
<evidence type="ECO:0000256" key="19">
    <source>
        <dbReference type="ARBA" id="ARBA00023167"/>
    </source>
</evidence>